<evidence type="ECO:0000259" key="8">
    <source>
        <dbReference type="Pfam" id="PF22725"/>
    </source>
</evidence>
<dbReference type="SUPFAM" id="SSF51735">
    <property type="entry name" value="NAD(P)-binding Rossmann-fold domains"/>
    <property type="match status" value="1"/>
</dbReference>
<dbReference type="GO" id="GO:0000166">
    <property type="term" value="F:nucleotide binding"/>
    <property type="evidence" value="ECO:0007669"/>
    <property type="project" value="InterPro"/>
</dbReference>
<dbReference type="GeneID" id="54475291"/>
<dbReference type="InterPro" id="IPR055170">
    <property type="entry name" value="GFO_IDH_MocA-like_dom"/>
</dbReference>
<dbReference type="EC" id="1.1.1.179" evidence="3"/>
<evidence type="ECO:0000256" key="6">
    <source>
        <dbReference type="SAM" id="MobiDB-lite"/>
    </source>
</evidence>
<evidence type="ECO:0000313" key="10">
    <source>
        <dbReference type="Proteomes" id="UP000799767"/>
    </source>
</evidence>
<name>A0A6A6PL77_9PEZI</name>
<dbReference type="InterPro" id="IPR000683">
    <property type="entry name" value="Gfo/Idh/MocA-like_OxRdtase_N"/>
</dbReference>
<dbReference type="Gene3D" id="3.40.50.720">
    <property type="entry name" value="NAD(P)-binding Rossmann-like Domain"/>
    <property type="match status" value="1"/>
</dbReference>
<comment type="similarity">
    <text evidence="1">Belongs to the Gfo/Idh/MocA family.</text>
</comment>
<dbReference type="GO" id="GO:0047837">
    <property type="term" value="F:D-xylose 1-dehydrogenase (NADP+) activity"/>
    <property type="evidence" value="ECO:0007669"/>
    <property type="project" value="UniProtKB-EC"/>
</dbReference>
<dbReference type="RefSeq" id="XP_033586984.1">
    <property type="nucleotide sequence ID" value="XM_033734289.1"/>
</dbReference>
<evidence type="ECO:0000256" key="5">
    <source>
        <dbReference type="ARBA" id="ARBA00049233"/>
    </source>
</evidence>
<dbReference type="Pfam" id="PF22725">
    <property type="entry name" value="GFO_IDH_MocA_C3"/>
    <property type="match status" value="1"/>
</dbReference>
<dbReference type="Gene3D" id="3.30.360.10">
    <property type="entry name" value="Dihydrodipicolinate Reductase, domain 2"/>
    <property type="match status" value="1"/>
</dbReference>
<gene>
    <name evidence="9" type="ORF">BDY17DRAFT_301706</name>
</gene>
<proteinExistence type="inferred from homology"/>
<dbReference type="PANTHER" id="PTHR22604">
    <property type="entry name" value="OXIDOREDUCTASES"/>
    <property type="match status" value="1"/>
</dbReference>
<keyword evidence="2" id="KW-0560">Oxidoreductase</keyword>
<dbReference type="OrthoDB" id="2129491at2759"/>
<dbReference type="InterPro" id="IPR036291">
    <property type="entry name" value="NAD(P)-bd_dom_sf"/>
</dbReference>
<comment type="catalytic activity">
    <reaction evidence="5">
        <text>D-xylose + NADP(+) = D-xylono-1,5-lactone + NADPH + H(+)</text>
        <dbReference type="Rhea" id="RHEA:22000"/>
        <dbReference type="ChEBI" id="CHEBI:15378"/>
        <dbReference type="ChEBI" id="CHEBI:15867"/>
        <dbReference type="ChEBI" id="CHEBI:53455"/>
        <dbReference type="ChEBI" id="CHEBI:57783"/>
        <dbReference type="ChEBI" id="CHEBI:58349"/>
        <dbReference type="EC" id="1.1.1.179"/>
    </reaction>
</comment>
<dbReference type="Pfam" id="PF01408">
    <property type="entry name" value="GFO_IDH_MocA"/>
    <property type="match status" value="1"/>
</dbReference>
<feature type="domain" description="GFO/IDH/MocA-like oxidoreductase" evidence="8">
    <location>
        <begin position="194"/>
        <end position="336"/>
    </location>
</feature>
<evidence type="ECO:0000313" key="9">
    <source>
        <dbReference type="EMBL" id="KAF2480414.1"/>
    </source>
</evidence>
<dbReference type="InterPro" id="IPR050984">
    <property type="entry name" value="Gfo/Idh/MocA_domain"/>
</dbReference>
<dbReference type="SUPFAM" id="SSF55347">
    <property type="entry name" value="Glyceraldehyde-3-phosphate dehydrogenase-like, C-terminal domain"/>
    <property type="match status" value="1"/>
</dbReference>
<dbReference type="Proteomes" id="UP000799767">
    <property type="component" value="Unassembled WGS sequence"/>
</dbReference>
<feature type="domain" description="Gfo/Idh/MocA-like oxidoreductase N-terminal" evidence="7">
    <location>
        <begin position="84"/>
        <end position="181"/>
    </location>
</feature>
<evidence type="ECO:0000256" key="3">
    <source>
        <dbReference type="ARBA" id="ARBA00038984"/>
    </source>
</evidence>
<evidence type="ECO:0000256" key="2">
    <source>
        <dbReference type="ARBA" id="ARBA00023002"/>
    </source>
</evidence>
<keyword evidence="10" id="KW-1185">Reference proteome</keyword>
<sequence>MLLTAYTRFCSRQSTVPLAFARRKSPSVQLPSIRHFQTTKTMGEAKTVRWGMLATGGIVRTMTRDLLIDPTTRGVTDIKHVITAAASSSSKKSAESFVADCVAPTQGASPVCKAYGSYEELVKDPDVDIIYIGTPHSHHYQNCMLALTNGKPVLCEKAITVNAAQAKALVEEARKRKLFFMEAAWTRYFPLSIAVRQKIQAGEIGEVLRVTADLSTGEAPEIYDADHRNVNKDLAGGALLDLGVYALLWVFQTAYHTLPKDKRKPPRVVGAAMTPEPRTGADESTTMLLEFPVSTPSGTRQTHAIATTAMRVHFDPGRESEAASPTVRVQGDKGEIQVFGPIYRPTRFRLLPYPASEERPIQTFTFDFPGGTHGMSWEGDEAARCWLAGKLESETTPWEEMVVMMETVDEVRRQTGLTFPENIETTKFPLDLHKRDPNKKQAYINRN</sequence>
<evidence type="ECO:0000256" key="1">
    <source>
        <dbReference type="ARBA" id="ARBA00010928"/>
    </source>
</evidence>
<evidence type="ECO:0000256" key="4">
    <source>
        <dbReference type="ARBA" id="ARBA00042988"/>
    </source>
</evidence>
<reference evidence="9" key="1">
    <citation type="journal article" date="2020" name="Stud. Mycol.">
        <title>101 Dothideomycetes genomes: a test case for predicting lifestyles and emergence of pathogens.</title>
        <authorList>
            <person name="Haridas S."/>
            <person name="Albert R."/>
            <person name="Binder M."/>
            <person name="Bloem J."/>
            <person name="Labutti K."/>
            <person name="Salamov A."/>
            <person name="Andreopoulos B."/>
            <person name="Baker S."/>
            <person name="Barry K."/>
            <person name="Bills G."/>
            <person name="Bluhm B."/>
            <person name="Cannon C."/>
            <person name="Castanera R."/>
            <person name="Culley D."/>
            <person name="Daum C."/>
            <person name="Ezra D."/>
            <person name="Gonzalez J."/>
            <person name="Henrissat B."/>
            <person name="Kuo A."/>
            <person name="Liang C."/>
            <person name="Lipzen A."/>
            <person name="Lutzoni F."/>
            <person name="Magnuson J."/>
            <person name="Mondo S."/>
            <person name="Nolan M."/>
            <person name="Ohm R."/>
            <person name="Pangilinan J."/>
            <person name="Park H.-J."/>
            <person name="Ramirez L."/>
            <person name="Alfaro M."/>
            <person name="Sun H."/>
            <person name="Tritt A."/>
            <person name="Yoshinaga Y."/>
            <person name="Zwiers L.-H."/>
            <person name="Turgeon B."/>
            <person name="Goodwin S."/>
            <person name="Spatafora J."/>
            <person name="Crous P."/>
            <person name="Grigoriev I."/>
        </authorList>
    </citation>
    <scope>NUCLEOTIDE SEQUENCE</scope>
    <source>
        <strain evidence="9">CBS 113389</strain>
    </source>
</reference>
<feature type="region of interest" description="Disordered" evidence="6">
    <location>
        <begin position="262"/>
        <end position="282"/>
    </location>
</feature>
<protein>
    <recommendedName>
        <fullName evidence="3">D-xylose 1-dehydrogenase (NADP(+), D-xylono-1,5-lactone-forming)</fullName>
        <ecNumber evidence="3">1.1.1.179</ecNumber>
    </recommendedName>
    <alternativeName>
        <fullName evidence="4">D-xylose-NADP dehydrogenase</fullName>
    </alternativeName>
</protein>
<accession>A0A6A6PL77</accession>
<organism evidence="9 10">
    <name type="scientific">Neohortaea acidophila</name>
    <dbReference type="NCBI Taxonomy" id="245834"/>
    <lineage>
        <taxon>Eukaryota</taxon>
        <taxon>Fungi</taxon>
        <taxon>Dikarya</taxon>
        <taxon>Ascomycota</taxon>
        <taxon>Pezizomycotina</taxon>
        <taxon>Dothideomycetes</taxon>
        <taxon>Dothideomycetidae</taxon>
        <taxon>Mycosphaerellales</taxon>
        <taxon>Teratosphaeriaceae</taxon>
        <taxon>Neohortaea</taxon>
    </lineage>
</organism>
<dbReference type="EMBL" id="MU001639">
    <property type="protein sequence ID" value="KAF2480414.1"/>
    <property type="molecule type" value="Genomic_DNA"/>
</dbReference>
<dbReference type="PANTHER" id="PTHR22604:SF115">
    <property type="entry name" value="DIHYDRODIOL DEHYDROGENASE, PUTATIVE (AFU_ORTHOLOGUE AFUA_1G07520)-RELATED"/>
    <property type="match status" value="1"/>
</dbReference>
<dbReference type="AlphaFoldDB" id="A0A6A6PL77"/>
<evidence type="ECO:0000259" key="7">
    <source>
        <dbReference type="Pfam" id="PF01408"/>
    </source>
</evidence>